<dbReference type="PANTHER" id="PTHR22767:SF3">
    <property type="entry name" value="N-ALPHA-ACETYLTRANSFERASE 25, NATB AUXILIARY SUBUNIT"/>
    <property type="match status" value="1"/>
</dbReference>
<proteinExistence type="inferred from homology"/>
<comment type="similarity">
    <text evidence="1">Belongs to the MDM20/NAA25 family.</text>
</comment>
<dbReference type="GO" id="GO:0031416">
    <property type="term" value="C:NatB complex"/>
    <property type="evidence" value="ECO:0007669"/>
    <property type="project" value="TreeGrafter"/>
</dbReference>
<evidence type="ECO:0000313" key="3">
    <source>
        <dbReference type="Proteomes" id="UP000011713"/>
    </source>
</evidence>
<dbReference type="STRING" id="559515.M4C111"/>
<reference evidence="3" key="1">
    <citation type="journal article" date="2010" name="Science">
        <title>Signatures of adaptation to obligate biotrophy in the Hyaloperonospora arabidopsidis genome.</title>
        <authorList>
            <person name="Baxter L."/>
            <person name="Tripathy S."/>
            <person name="Ishaque N."/>
            <person name="Boot N."/>
            <person name="Cabral A."/>
            <person name="Kemen E."/>
            <person name="Thines M."/>
            <person name="Ah-Fong A."/>
            <person name="Anderson R."/>
            <person name="Badejoko W."/>
            <person name="Bittner-Eddy P."/>
            <person name="Boore J.L."/>
            <person name="Chibucos M.C."/>
            <person name="Coates M."/>
            <person name="Dehal P."/>
            <person name="Delehaunty K."/>
            <person name="Dong S."/>
            <person name="Downton P."/>
            <person name="Dumas B."/>
            <person name="Fabro G."/>
            <person name="Fronick C."/>
            <person name="Fuerstenberg S.I."/>
            <person name="Fulton L."/>
            <person name="Gaulin E."/>
            <person name="Govers F."/>
            <person name="Hughes L."/>
            <person name="Humphray S."/>
            <person name="Jiang R.H."/>
            <person name="Judelson H."/>
            <person name="Kamoun S."/>
            <person name="Kyung K."/>
            <person name="Meijer H."/>
            <person name="Minx P."/>
            <person name="Morris P."/>
            <person name="Nelson J."/>
            <person name="Phuntumart V."/>
            <person name="Qutob D."/>
            <person name="Rehmany A."/>
            <person name="Rougon-Cardoso A."/>
            <person name="Ryden P."/>
            <person name="Torto-Alalibo T."/>
            <person name="Studholme D."/>
            <person name="Wang Y."/>
            <person name="Win J."/>
            <person name="Wood J."/>
            <person name="Clifton S.W."/>
            <person name="Rogers J."/>
            <person name="Van den Ackerveken G."/>
            <person name="Jones J.D."/>
            <person name="McDowell J.M."/>
            <person name="Beynon J."/>
            <person name="Tyler B.M."/>
        </authorList>
    </citation>
    <scope>NUCLEOTIDE SEQUENCE [LARGE SCALE GENOMIC DNA]</scope>
    <source>
        <strain evidence="3">Emoy2</strain>
    </source>
</reference>
<dbReference type="EMBL" id="JH598088">
    <property type="status" value="NOT_ANNOTATED_CDS"/>
    <property type="molecule type" value="Genomic_DNA"/>
</dbReference>
<dbReference type="Proteomes" id="UP000011713">
    <property type="component" value="Unassembled WGS sequence"/>
</dbReference>
<dbReference type="InterPro" id="IPR019183">
    <property type="entry name" value="NAA25_NatB_aux_su"/>
</dbReference>
<dbReference type="VEuPathDB" id="FungiDB:HpaG812716"/>
<dbReference type="PANTHER" id="PTHR22767">
    <property type="entry name" value="N-TERMINAL ACETYLTRANSFERASE-RELATED"/>
    <property type="match status" value="1"/>
</dbReference>
<dbReference type="Pfam" id="PF09797">
    <property type="entry name" value="NatB_MDM20"/>
    <property type="match status" value="1"/>
</dbReference>
<dbReference type="EnsemblProtists" id="HpaT812716">
    <property type="protein sequence ID" value="HpaP812716"/>
    <property type="gene ID" value="HpaG812716"/>
</dbReference>
<dbReference type="eggNOG" id="KOG2053">
    <property type="taxonomic scope" value="Eukaryota"/>
</dbReference>
<evidence type="ECO:0008006" key="4">
    <source>
        <dbReference type="Google" id="ProtNLM"/>
    </source>
</evidence>
<dbReference type="AlphaFoldDB" id="M4C111"/>
<name>M4C111_HYAAE</name>
<evidence type="ECO:0000256" key="1">
    <source>
        <dbReference type="ARBA" id="ARBA00006298"/>
    </source>
</evidence>
<dbReference type="HOGENOM" id="CLU_005697_0_0_1"/>
<dbReference type="InParanoid" id="M4C111"/>
<protein>
    <recommendedName>
        <fullName evidence="4">N-terminal acetyltransferase B complex subunit NAA25 homolog</fullName>
    </recommendedName>
</protein>
<dbReference type="OMA" id="IHYTELA"/>
<reference evidence="2" key="2">
    <citation type="submission" date="2015-06" db="UniProtKB">
        <authorList>
            <consortium name="EnsemblProtists"/>
        </authorList>
    </citation>
    <scope>IDENTIFICATION</scope>
    <source>
        <strain evidence="2">Emoy2</strain>
    </source>
</reference>
<organism evidence="2 3">
    <name type="scientific">Hyaloperonospora arabidopsidis (strain Emoy2)</name>
    <name type="common">Downy mildew agent</name>
    <name type="synonym">Peronospora arabidopsidis</name>
    <dbReference type="NCBI Taxonomy" id="559515"/>
    <lineage>
        <taxon>Eukaryota</taxon>
        <taxon>Sar</taxon>
        <taxon>Stramenopiles</taxon>
        <taxon>Oomycota</taxon>
        <taxon>Peronosporomycetes</taxon>
        <taxon>Peronosporales</taxon>
        <taxon>Peronosporaceae</taxon>
        <taxon>Hyaloperonospora</taxon>
    </lineage>
</organism>
<keyword evidence="3" id="KW-1185">Reference proteome</keyword>
<evidence type="ECO:0000313" key="2">
    <source>
        <dbReference type="EnsemblProtists" id="HpaP812716"/>
    </source>
</evidence>
<sequence length="990" mass="111209">MASDSARLLTRYVRPIYEAIDSRQYKTAIKMCMQKRVADLDIVQVLKAHCLERTGRVNEALGICRRLQRTQPTDETLLNTMNLVFKLAGCEHEMLPTFEHACAVSRPPQEELFQSLFVSYVRRGAFLKQQQTALKMFKCFGNGKYVCWAALGMMLQVEHEGASTQMLALAEKMLLKTLRESGSDDGEALQLTVLIMQLQDKHQGALDAFDEFVTMEDSKNMMTTKKQKQMKRSTTLKRAAEGEGAYEEEIELGPMQAIDRLSLEATLAKNVANWTRCAAANRELLEQYNADDWTFLKGYIRARFKEKGDCTAAEMLTLEAELREFLNELQSRPENERIRGPALALIHVCAETLRRLKPKDATVLQVETKLHALIVAYVDRFHSKACCFTDLKQYFALYLNERTSLSAKSNLVQHFSELSKISAGLLKNKPLDGDIDEKTRKDGQSNLSRRLLALKALRFLGYYATPGNFSVDDLNRLVQELEDEYEATNWLNIGSAGGQREVQLTDDLLLLATHFLLDIYQRSNGHREYLKRAAGLLEYGLERSAYNFQMKLLLSRVYGYLGAADAMLKRHAELDVKYVQLDSLSFLVLDKMLDLCQYPEAQKLTIAIAALHRSTVHDTPEYIVRAYRLGVYSKVVDMSSFLHKRMKKSHTLAISKGETLRFKLLDSLTAGPAKLHELVTSLDFGAQVTELETMLASNGAMLSHNQHREVVVDWTSQQQVPTGDLFGQDDAPLVECDRSANAGMSLLWLKLSVLVPKLLKCLADDDHSFTLSAVMSEYDNVMVQLHLSSSIGELQLHERLWRWSSDSIATSVQLMGSVMDDRSKGDDAEDLSARMAQLGEDFAVIVVLLGAALVFTSGDSSDKEVALSPYAVSVLSSLLLNSGLSSLSALALAQRALVKKKAKKNSRLAAATSSLRSLFKRMHESLAELETSIDKLRFTSQDLSKTSTLPRDAAQTKAHTNVVRSYQLLQTRLVELLRERCSCIHALLQK</sequence>
<accession>M4C111</accession>